<reference evidence="1 2" key="1">
    <citation type="submission" date="2016-10" db="EMBL/GenBank/DDBJ databases">
        <authorList>
            <person name="de Groot N.N."/>
        </authorList>
    </citation>
    <scope>NUCLEOTIDE SEQUENCE [LARGE SCALE GENOMIC DNA]</scope>
    <source>
        <strain evidence="1 2">47C3B</strain>
    </source>
</reference>
<dbReference type="AlphaFoldDB" id="A0A1G7GNG2"/>
<keyword evidence="2" id="KW-1185">Reference proteome</keyword>
<organism evidence="1 2">
    <name type="scientific">Mucilaginibacter pineti</name>
    <dbReference type="NCBI Taxonomy" id="1391627"/>
    <lineage>
        <taxon>Bacteria</taxon>
        <taxon>Pseudomonadati</taxon>
        <taxon>Bacteroidota</taxon>
        <taxon>Sphingobacteriia</taxon>
        <taxon>Sphingobacteriales</taxon>
        <taxon>Sphingobacteriaceae</taxon>
        <taxon>Mucilaginibacter</taxon>
    </lineage>
</organism>
<dbReference type="STRING" id="1391627.SAMN05216464_110225"/>
<dbReference type="EMBL" id="FNAI01000010">
    <property type="protein sequence ID" value="SDE89652.1"/>
    <property type="molecule type" value="Genomic_DNA"/>
</dbReference>
<gene>
    <name evidence="1" type="ORF">SAMN05216464_110225</name>
</gene>
<protein>
    <submittedName>
        <fullName evidence="1">DNA-packaging protein gp3</fullName>
    </submittedName>
</protein>
<name>A0A1G7GNG2_9SPHI</name>
<sequence>MILLYANRHFKHNMNTSLKFKTSRELVQLIDAYFLYIKGEYKLKPTKDNTETPTGKIWIREPEPPTFCNLALYLGFNSMEDFKSYEKRATYSKPLQYARLRIEAAYEQLLFEKPTGAIFALKSMGWTDKPEINHPVAETNKTLRVEITTSGPNPAGNEKEVAV</sequence>
<dbReference type="Gene3D" id="1.10.132.80">
    <property type="match status" value="1"/>
</dbReference>
<accession>A0A1G7GNG2</accession>
<dbReference type="Proteomes" id="UP000199072">
    <property type="component" value="Unassembled WGS sequence"/>
</dbReference>
<proteinExistence type="predicted"/>
<evidence type="ECO:0000313" key="2">
    <source>
        <dbReference type="Proteomes" id="UP000199072"/>
    </source>
</evidence>
<evidence type="ECO:0000313" key="1">
    <source>
        <dbReference type="EMBL" id="SDE89652.1"/>
    </source>
</evidence>